<dbReference type="PANTHER" id="PTHR24291">
    <property type="entry name" value="CYTOCHROME P450 FAMILY 4"/>
    <property type="match status" value="1"/>
</dbReference>
<dbReference type="InterPro" id="IPR017972">
    <property type="entry name" value="Cyt_P450_CS"/>
</dbReference>
<dbReference type="AlphaFoldDB" id="A0A158QQ30"/>
<dbReference type="Pfam" id="PF00067">
    <property type="entry name" value="p450"/>
    <property type="match status" value="1"/>
</dbReference>
<feature type="binding site" description="axial binding residue" evidence="9">
    <location>
        <position position="456"/>
    </location>
    <ligand>
        <name>heme</name>
        <dbReference type="ChEBI" id="CHEBI:30413"/>
    </ligand>
    <ligandPart>
        <name>Fe</name>
        <dbReference type="ChEBI" id="CHEBI:18248"/>
    </ligandPart>
</feature>
<keyword evidence="7 10" id="KW-0503">Monooxygenase</keyword>
<dbReference type="InterPro" id="IPR002401">
    <property type="entry name" value="Cyt_P450_E_grp-I"/>
</dbReference>
<keyword evidence="9 10" id="KW-0479">Metal-binding</keyword>
<keyword evidence="10" id="KW-0560">Oxidoreductase</keyword>
<evidence type="ECO:0000313" key="12">
    <source>
        <dbReference type="Proteomes" id="UP000268014"/>
    </source>
</evidence>
<accession>A0A158QQ30</accession>
<dbReference type="Gene3D" id="1.10.630.10">
    <property type="entry name" value="Cytochrome P450"/>
    <property type="match status" value="1"/>
</dbReference>
<evidence type="ECO:0000256" key="3">
    <source>
        <dbReference type="ARBA" id="ARBA00010617"/>
    </source>
</evidence>
<keyword evidence="6 9" id="KW-0408">Iron</keyword>
<evidence type="ECO:0000256" key="4">
    <source>
        <dbReference type="ARBA" id="ARBA00022617"/>
    </source>
</evidence>
<keyword evidence="4 9" id="KW-0349">Heme</keyword>
<dbReference type="SUPFAM" id="SSF48264">
    <property type="entry name" value="Cytochrome P450"/>
    <property type="match status" value="1"/>
</dbReference>
<sequence length="519" mass="59713">MGLVAIALAISVFTWITNFIYKKAKYIFDRIAVFQGPVALPFIGNLHQFHFTPEEFFEQAQGLAYMLRKNRDRMTRVWFGPLPYVLIYGPEECEAVLGSSKMLNKTMQYSFLSAWIGEGLLISKPDKWRPRRKLLTPTFHYEILKDFVEVQRFVSQVYNRHGRTLLGKFLKHAEDGQYENIFHTVTLCTLDVICEAALGICLDVQKHPHSPYLDSVFKMKVLIQKRLVKPQYYPEFLFNLFGAGREQARCVKILHEFTGNVIRARKAKADAAGGVEKLLAQESAEGRRRMAFLDLMLDMNAKGELPMDGVQEEVDTFTFEGHDTTSASINWFLHLMGANPDIQEKVQREVDEVLGEVDRPVTYEDLGGLKYLEACIKETLRLYPSVPLIARQTVEDIKIKDHILPAGTGVVVVPSMVHRDPNYWDDPEVFRPERFIDGELKHPYAYIPFSAGSRNCIGQRFAMMEEKCILALLMRHLRVRSLLRTDEMRVAAELIIRPLHGNRIKFEKRAYGDYTHCSP</sequence>
<dbReference type="GO" id="GO:0004497">
    <property type="term" value="F:monooxygenase activity"/>
    <property type="evidence" value="ECO:0007669"/>
    <property type="project" value="UniProtKB-KW"/>
</dbReference>
<dbReference type="InterPro" id="IPR036396">
    <property type="entry name" value="Cyt_P450_sf"/>
</dbReference>
<dbReference type="PRINTS" id="PR00385">
    <property type="entry name" value="P450"/>
</dbReference>
<keyword evidence="12" id="KW-1185">Reference proteome</keyword>
<dbReference type="PANTHER" id="PTHR24291:SF189">
    <property type="entry name" value="CYTOCHROME P450 4C3-RELATED"/>
    <property type="match status" value="1"/>
</dbReference>
<keyword evidence="8" id="KW-0472">Membrane</keyword>
<evidence type="ECO:0000256" key="6">
    <source>
        <dbReference type="ARBA" id="ARBA00023004"/>
    </source>
</evidence>
<keyword evidence="5" id="KW-0256">Endoplasmic reticulum</keyword>
<dbReference type="CDD" id="cd20628">
    <property type="entry name" value="CYP4"/>
    <property type="match status" value="1"/>
</dbReference>
<dbReference type="WBParaSite" id="HPLM_0001388001-mRNA-1">
    <property type="protein sequence ID" value="HPLM_0001388001-mRNA-1"/>
    <property type="gene ID" value="HPLM_0001388001"/>
</dbReference>
<dbReference type="STRING" id="6290.A0A158QQ30"/>
<dbReference type="OMA" id="QQMHLFS"/>
<dbReference type="OrthoDB" id="1470350at2759"/>
<name>A0A158QQ30_HAEPC</name>
<dbReference type="PRINTS" id="PR00463">
    <property type="entry name" value="EP450I"/>
</dbReference>
<evidence type="ECO:0000256" key="5">
    <source>
        <dbReference type="ARBA" id="ARBA00022824"/>
    </source>
</evidence>
<evidence type="ECO:0000313" key="11">
    <source>
        <dbReference type="EMBL" id="VDO50926.1"/>
    </source>
</evidence>
<dbReference type="Proteomes" id="UP000268014">
    <property type="component" value="Unassembled WGS sequence"/>
</dbReference>
<dbReference type="InterPro" id="IPR050196">
    <property type="entry name" value="Cytochrome_P450_Monoox"/>
</dbReference>
<evidence type="ECO:0000313" key="13">
    <source>
        <dbReference type="WBParaSite" id="HPLM_0001388001-mRNA-1"/>
    </source>
</evidence>
<comment type="similarity">
    <text evidence="3 10">Belongs to the cytochrome P450 family.</text>
</comment>
<evidence type="ECO:0000256" key="2">
    <source>
        <dbReference type="ARBA" id="ARBA00004586"/>
    </source>
</evidence>
<dbReference type="GO" id="GO:0005789">
    <property type="term" value="C:endoplasmic reticulum membrane"/>
    <property type="evidence" value="ECO:0007669"/>
    <property type="project" value="UniProtKB-SubCell"/>
</dbReference>
<organism evidence="13">
    <name type="scientific">Haemonchus placei</name>
    <name type="common">Barber's pole worm</name>
    <dbReference type="NCBI Taxonomy" id="6290"/>
    <lineage>
        <taxon>Eukaryota</taxon>
        <taxon>Metazoa</taxon>
        <taxon>Ecdysozoa</taxon>
        <taxon>Nematoda</taxon>
        <taxon>Chromadorea</taxon>
        <taxon>Rhabditida</taxon>
        <taxon>Rhabditina</taxon>
        <taxon>Rhabditomorpha</taxon>
        <taxon>Strongyloidea</taxon>
        <taxon>Trichostrongylidae</taxon>
        <taxon>Haemonchus</taxon>
    </lineage>
</organism>
<dbReference type="PROSITE" id="PS00086">
    <property type="entry name" value="CYTOCHROME_P450"/>
    <property type="match status" value="1"/>
</dbReference>
<comment type="cofactor">
    <cofactor evidence="1 9">
        <name>heme</name>
        <dbReference type="ChEBI" id="CHEBI:30413"/>
    </cofactor>
</comment>
<evidence type="ECO:0000256" key="10">
    <source>
        <dbReference type="RuleBase" id="RU000461"/>
    </source>
</evidence>
<reference evidence="11 12" key="2">
    <citation type="submission" date="2018-11" db="EMBL/GenBank/DDBJ databases">
        <authorList>
            <consortium name="Pathogen Informatics"/>
        </authorList>
    </citation>
    <scope>NUCLEOTIDE SEQUENCE [LARGE SCALE GENOMIC DNA]</scope>
    <source>
        <strain evidence="11 12">MHpl1</strain>
    </source>
</reference>
<proteinExistence type="inferred from homology"/>
<dbReference type="GO" id="GO:0020037">
    <property type="term" value="F:heme binding"/>
    <property type="evidence" value="ECO:0007669"/>
    <property type="project" value="InterPro"/>
</dbReference>
<dbReference type="EMBL" id="UZAF01018368">
    <property type="protein sequence ID" value="VDO50926.1"/>
    <property type="molecule type" value="Genomic_DNA"/>
</dbReference>
<evidence type="ECO:0000256" key="8">
    <source>
        <dbReference type="ARBA" id="ARBA00023136"/>
    </source>
</evidence>
<dbReference type="GO" id="GO:0016705">
    <property type="term" value="F:oxidoreductase activity, acting on paired donors, with incorporation or reduction of molecular oxygen"/>
    <property type="evidence" value="ECO:0007669"/>
    <property type="project" value="InterPro"/>
</dbReference>
<dbReference type="GO" id="GO:0005506">
    <property type="term" value="F:iron ion binding"/>
    <property type="evidence" value="ECO:0007669"/>
    <property type="project" value="InterPro"/>
</dbReference>
<evidence type="ECO:0000256" key="7">
    <source>
        <dbReference type="ARBA" id="ARBA00023033"/>
    </source>
</evidence>
<evidence type="ECO:0000256" key="1">
    <source>
        <dbReference type="ARBA" id="ARBA00001971"/>
    </source>
</evidence>
<gene>
    <name evidence="11" type="ORF">HPLM_LOCUS13872</name>
</gene>
<protein>
    <submittedName>
        <fullName evidence="13">Cytochrome P450</fullName>
    </submittedName>
</protein>
<evidence type="ECO:0000256" key="9">
    <source>
        <dbReference type="PIRSR" id="PIRSR602401-1"/>
    </source>
</evidence>
<reference evidence="13" key="1">
    <citation type="submission" date="2016-04" db="UniProtKB">
        <authorList>
            <consortium name="WormBaseParasite"/>
        </authorList>
    </citation>
    <scope>IDENTIFICATION</scope>
</reference>
<comment type="subcellular location">
    <subcellularLocation>
        <location evidence="2">Endoplasmic reticulum membrane</location>
    </subcellularLocation>
</comment>
<dbReference type="InterPro" id="IPR001128">
    <property type="entry name" value="Cyt_P450"/>
</dbReference>